<keyword evidence="3" id="KW-1185">Reference proteome</keyword>
<name>A0A6M8UKI6_9GAMM</name>
<feature type="coiled-coil region" evidence="1">
    <location>
        <begin position="81"/>
        <end position="113"/>
    </location>
</feature>
<proteinExistence type="predicted"/>
<evidence type="ECO:0000256" key="1">
    <source>
        <dbReference type="SAM" id="Coils"/>
    </source>
</evidence>
<dbReference type="RefSeq" id="WP_173635162.1">
    <property type="nucleotide sequence ID" value="NZ_CP054212.1"/>
</dbReference>
<organism evidence="2 3">
    <name type="scientific">Paramixta manurensis</name>
    <dbReference type="NCBI Taxonomy" id="2740817"/>
    <lineage>
        <taxon>Bacteria</taxon>
        <taxon>Pseudomonadati</taxon>
        <taxon>Pseudomonadota</taxon>
        <taxon>Gammaproteobacteria</taxon>
        <taxon>Enterobacterales</taxon>
        <taxon>Erwiniaceae</taxon>
        <taxon>Paramixta</taxon>
    </lineage>
</organism>
<dbReference type="Proteomes" id="UP000505325">
    <property type="component" value="Chromosome"/>
</dbReference>
<sequence length="229" mass="26417">MPIRVTFSTNHISTIDYYKNVSKDSGQSLSSVLSEELYRASQSHATKRIPMIKDKSTPKKTDMEFYEEIWQERILIPQNALDAMEFKNNVKRNEMNKLEKEKIKEKLEDIINNTGVCNAIYIYTERKVNNVRRLAAGIGSILLLRKTVHDDVFFGIKKAILIPAIELIAYRIDTSLENHGVNTNFPHICWIPIYYINNKAVMIPVIRKKDVSLMTKPEGEVVIINPFSE</sequence>
<dbReference type="EMBL" id="CP054212">
    <property type="protein sequence ID" value="QKJ88280.1"/>
    <property type="molecule type" value="Genomic_DNA"/>
</dbReference>
<accession>A0A6M8UKI6</accession>
<protein>
    <submittedName>
        <fullName evidence="2">Uncharacterized protein</fullName>
    </submittedName>
</protein>
<evidence type="ECO:0000313" key="3">
    <source>
        <dbReference type="Proteomes" id="UP000505325"/>
    </source>
</evidence>
<evidence type="ECO:0000313" key="2">
    <source>
        <dbReference type="EMBL" id="QKJ88280.1"/>
    </source>
</evidence>
<dbReference type="KEGG" id="pmak:PMPD1_3357"/>
<reference evidence="2 3" key="1">
    <citation type="submission" date="2020-06" db="EMBL/GenBank/DDBJ databases">
        <title>Genome sequence of Paramixta manurensis strain PD-1.</title>
        <authorList>
            <person name="Lee C.W."/>
            <person name="Kim J."/>
        </authorList>
    </citation>
    <scope>NUCLEOTIDE SEQUENCE [LARGE SCALE GENOMIC DNA]</scope>
    <source>
        <strain evidence="2 3">PD-1</strain>
    </source>
</reference>
<keyword evidence="1" id="KW-0175">Coiled coil</keyword>
<gene>
    <name evidence="2" type="ORF">PMPD1_3357</name>
</gene>
<dbReference type="AlphaFoldDB" id="A0A6M8UKI6"/>